<evidence type="ECO:0000256" key="1">
    <source>
        <dbReference type="ARBA" id="ARBA00022741"/>
    </source>
</evidence>
<keyword evidence="2" id="KW-0067">ATP-binding</keyword>
<dbReference type="Gene3D" id="1.10.510.10">
    <property type="entry name" value="Transferase(Phosphotransferase) domain 1"/>
    <property type="match status" value="1"/>
</dbReference>
<evidence type="ECO:0000313" key="6">
    <source>
        <dbReference type="EMBL" id="KAI7725305.1"/>
    </source>
</evidence>
<sequence length="366" mass="41448">MFKKSNDNVFIPHTGIDIGSFMPKKPYLGMNLASLTPKRWKQLTPREKFFQKNGALLLEDKLKSGVGSIKLFQAEELERATMNFAESMIIERGGGNGIVYKGILSDNRVVAIKRSRTLDEEQVEPFMNEIVVLGQINHRNVVQLLGCCLETEVPLLVCEFVSNYNLYHHIHQNTSDNGKFPWDSRLRIAHESAGALAYLHSDATTTIIHRDVKSANILLDENYTSKVADFGASKSLPLGHDQVFTVVYGTLGYMDPEYMTSGQLTDKSDVYSFGVVLAELLTGLKPIDEEDTNLATFFVQAKRENRLREIVDRQVLEEATDAQLDAVCNLVCRCLDREGRNRPSMKEVTMELERLRKHKSFNVYHV</sequence>
<dbReference type="CDD" id="cd14066">
    <property type="entry name" value="STKc_IRAK"/>
    <property type="match status" value="1"/>
</dbReference>
<dbReference type="Proteomes" id="UP001206925">
    <property type="component" value="Unassembled WGS sequence"/>
</dbReference>
<reference evidence="6" key="1">
    <citation type="submission" date="2022-06" db="EMBL/GenBank/DDBJ databases">
        <title>Uncovering the hologenomic basis of an extraordinary plant invasion.</title>
        <authorList>
            <person name="Bieker V.C."/>
            <person name="Martin M.D."/>
            <person name="Gilbert T."/>
            <person name="Hodgins K."/>
            <person name="Battlay P."/>
            <person name="Petersen B."/>
            <person name="Wilson J."/>
        </authorList>
    </citation>
    <scope>NUCLEOTIDE SEQUENCE</scope>
    <source>
        <strain evidence="6">AA19_3_7</strain>
        <tissue evidence="6">Leaf</tissue>
    </source>
</reference>
<dbReference type="FunFam" id="1.10.510.10:FF:000084">
    <property type="entry name" value="Wall-associated receptor kinase 2"/>
    <property type="match status" value="1"/>
</dbReference>
<protein>
    <recommendedName>
        <fullName evidence="5">Protein kinase domain-containing protein</fullName>
    </recommendedName>
</protein>
<dbReference type="PROSITE" id="PS50011">
    <property type="entry name" value="PROTEIN_KINASE_DOM"/>
    <property type="match status" value="1"/>
</dbReference>
<keyword evidence="7" id="KW-1185">Reference proteome</keyword>
<evidence type="ECO:0000313" key="7">
    <source>
        <dbReference type="Proteomes" id="UP001206925"/>
    </source>
</evidence>
<comment type="catalytic activity">
    <reaction evidence="3">
        <text>L-seryl-[protein] + ATP = O-phospho-L-seryl-[protein] + ADP + H(+)</text>
        <dbReference type="Rhea" id="RHEA:17989"/>
        <dbReference type="Rhea" id="RHEA-COMP:9863"/>
        <dbReference type="Rhea" id="RHEA-COMP:11604"/>
        <dbReference type="ChEBI" id="CHEBI:15378"/>
        <dbReference type="ChEBI" id="CHEBI:29999"/>
        <dbReference type="ChEBI" id="CHEBI:30616"/>
        <dbReference type="ChEBI" id="CHEBI:83421"/>
        <dbReference type="ChEBI" id="CHEBI:456216"/>
    </reaction>
</comment>
<feature type="domain" description="Protein kinase" evidence="5">
    <location>
        <begin position="85"/>
        <end position="361"/>
    </location>
</feature>
<evidence type="ECO:0000256" key="2">
    <source>
        <dbReference type="ARBA" id="ARBA00022840"/>
    </source>
</evidence>
<dbReference type="GO" id="GO:0005524">
    <property type="term" value="F:ATP binding"/>
    <property type="evidence" value="ECO:0007669"/>
    <property type="project" value="UniProtKB-KW"/>
</dbReference>
<dbReference type="AlphaFoldDB" id="A0AAD5G1Q4"/>
<dbReference type="EMBL" id="JAMZMK010011977">
    <property type="protein sequence ID" value="KAI7725305.1"/>
    <property type="molecule type" value="Genomic_DNA"/>
</dbReference>
<dbReference type="Pfam" id="PF00069">
    <property type="entry name" value="Pkinase"/>
    <property type="match status" value="1"/>
</dbReference>
<dbReference type="InterPro" id="IPR011009">
    <property type="entry name" value="Kinase-like_dom_sf"/>
</dbReference>
<dbReference type="PROSITE" id="PS00108">
    <property type="entry name" value="PROTEIN_KINASE_ST"/>
    <property type="match status" value="1"/>
</dbReference>
<dbReference type="SMART" id="SM00220">
    <property type="entry name" value="S_TKc"/>
    <property type="match status" value="1"/>
</dbReference>
<dbReference type="InterPro" id="IPR008271">
    <property type="entry name" value="Ser/Thr_kinase_AS"/>
</dbReference>
<dbReference type="PANTHER" id="PTHR27005:SF492">
    <property type="entry name" value="LOW QUALITY PROTEIN: WALL-ASSOCIATED RECEPTOR KINASE-LIKE 1"/>
    <property type="match status" value="1"/>
</dbReference>
<evidence type="ECO:0000259" key="5">
    <source>
        <dbReference type="PROSITE" id="PS50011"/>
    </source>
</evidence>
<keyword evidence="1" id="KW-0547">Nucleotide-binding</keyword>
<dbReference type="SUPFAM" id="SSF56112">
    <property type="entry name" value="Protein kinase-like (PK-like)"/>
    <property type="match status" value="1"/>
</dbReference>
<comment type="caution">
    <text evidence="6">The sequence shown here is derived from an EMBL/GenBank/DDBJ whole genome shotgun (WGS) entry which is preliminary data.</text>
</comment>
<comment type="catalytic activity">
    <reaction evidence="4">
        <text>L-threonyl-[protein] + ATP = O-phospho-L-threonyl-[protein] + ADP + H(+)</text>
        <dbReference type="Rhea" id="RHEA:46608"/>
        <dbReference type="Rhea" id="RHEA-COMP:11060"/>
        <dbReference type="Rhea" id="RHEA-COMP:11605"/>
        <dbReference type="ChEBI" id="CHEBI:15378"/>
        <dbReference type="ChEBI" id="CHEBI:30013"/>
        <dbReference type="ChEBI" id="CHEBI:30616"/>
        <dbReference type="ChEBI" id="CHEBI:61977"/>
        <dbReference type="ChEBI" id="CHEBI:456216"/>
    </reaction>
</comment>
<evidence type="ECO:0000256" key="3">
    <source>
        <dbReference type="ARBA" id="ARBA00047558"/>
    </source>
</evidence>
<dbReference type="PANTHER" id="PTHR27005">
    <property type="entry name" value="WALL-ASSOCIATED RECEPTOR KINASE-LIKE 21"/>
    <property type="match status" value="1"/>
</dbReference>
<dbReference type="Gene3D" id="3.30.200.20">
    <property type="entry name" value="Phosphorylase Kinase, domain 1"/>
    <property type="match status" value="1"/>
</dbReference>
<organism evidence="6 7">
    <name type="scientific">Ambrosia artemisiifolia</name>
    <name type="common">Common ragweed</name>
    <dbReference type="NCBI Taxonomy" id="4212"/>
    <lineage>
        <taxon>Eukaryota</taxon>
        <taxon>Viridiplantae</taxon>
        <taxon>Streptophyta</taxon>
        <taxon>Embryophyta</taxon>
        <taxon>Tracheophyta</taxon>
        <taxon>Spermatophyta</taxon>
        <taxon>Magnoliopsida</taxon>
        <taxon>eudicotyledons</taxon>
        <taxon>Gunneridae</taxon>
        <taxon>Pentapetalae</taxon>
        <taxon>asterids</taxon>
        <taxon>campanulids</taxon>
        <taxon>Asterales</taxon>
        <taxon>Asteraceae</taxon>
        <taxon>Asteroideae</taxon>
        <taxon>Heliantheae alliance</taxon>
        <taxon>Heliantheae</taxon>
        <taxon>Ambrosia</taxon>
    </lineage>
</organism>
<gene>
    <name evidence="6" type="ORF">M8C21_017946</name>
</gene>
<accession>A0AAD5G1Q4</accession>
<dbReference type="InterPro" id="IPR045274">
    <property type="entry name" value="WAK-like"/>
</dbReference>
<name>A0AAD5G1Q4_AMBAR</name>
<evidence type="ECO:0000256" key="4">
    <source>
        <dbReference type="ARBA" id="ARBA00047951"/>
    </source>
</evidence>
<proteinExistence type="predicted"/>
<dbReference type="GO" id="GO:0004674">
    <property type="term" value="F:protein serine/threonine kinase activity"/>
    <property type="evidence" value="ECO:0007669"/>
    <property type="project" value="TreeGrafter"/>
</dbReference>
<dbReference type="InterPro" id="IPR000719">
    <property type="entry name" value="Prot_kinase_dom"/>
</dbReference>
<dbReference type="GO" id="GO:0005886">
    <property type="term" value="C:plasma membrane"/>
    <property type="evidence" value="ECO:0007669"/>
    <property type="project" value="TreeGrafter"/>
</dbReference>
<dbReference type="GO" id="GO:0007166">
    <property type="term" value="P:cell surface receptor signaling pathway"/>
    <property type="evidence" value="ECO:0007669"/>
    <property type="project" value="InterPro"/>
</dbReference>